<protein>
    <recommendedName>
        <fullName evidence="5">Expansin-like EG45 domain-containing protein</fullName>
    </recommendedName>
</protein>
<reference evidence="3" key="1">
    <citation type="submission" date="2021-07" db="EMBL/GenBank/DDBJ databases">
        <title>Elsinoe batatas strain:CRI-CJ2 Genome sequencing and assembly.</title>
        <authorList>
            <person name="Huang L."/>
        </authorList>
    </citation>
    <scope>NUCLEOTIDE SEQUENCE</scope>
    <source>
        <strain evidence="3">CRI-CJ2</strain>
    </source>
</reference>
<keyword evidence="4" id="KW-1185">Reference proteome</keyword>
<dbReference type="OrthoDB" id="406505at2759"/>
<dbReference type="InterPro" id="IPR036908">
    <property type="entry name" value="RlpA-like_sf"/>
</dbReference>
<dbReference type="Gene3D" id="2.40.40.10">
    <property type="entry name" value="RlpA-like domain"/>
    <property type="match status" value="1"/>
</dbReference>
<feature type="chain" id="PRO_5035458269" description="Expansin-like EG45 domain-containing protein" evidence="2">
    <location>
        <begin position="21"/>
        <end position="227"/>
    </location>
</feature>
<feature type="signal peptide" evidence="2">
    <location>
        <begin position="1"/>
        <end position="20"/>
    </location>
</feature>
<evidence type="ECO:0000313" key="3">
    <source>
        <dbReference type="EMBL" id="KAG8625784.1"/>
    </source>
</evidence>
<evidence type="ECO:0000313" key="4">
    <source>
        <dbReference type="Proteomes" id="UP000809789"/>
    </source>
</evidence>
<sequence length="227" mass="23833">MFSLLSLTLLVTSLLPFTTSLTLQACQSSSARGTFYGGNLKGGTCSFSTYTLPSGVYGTALSGASWASSGNCGGCVAVTGPNGKTITAMIVDQCPECPANGLDLFQNGFAQLADISKGVISLNWKYVACPISSPLQIHLKSGVSQYWFSAQVVNGKRRTSKMEVSVDAGKSYKAVPKRQTYNFFELSSGVGKTTAWVRVTSETGSQVVVKDVPMTGDKLVTAGGNYA</sequence>
<gene>
    <name evidence="3" type="ORF">KVT40_006185</name>
</gene>
<dbReference type="SUPFAM" id="SSF50685">
    <property type="entry name" value="Barwin-like endoglucanases"/>
    <property type="match status" value="1"/>
</dbReference>
<dbReference type="InterPro" id="IPR036749">
    <property type="entry name" value="Expansin_CBD_sf"/>
</dbReference>
<evidence type="ECO:0008006" key="5">
    <source>
        <dbReference type="Google" id="ProtNLM"/>
    </source>
</evidence>
<name>A0A8K0PHN5_9PEZI</name>
<keyword evidence="1 2" id="KW-0732">Signal</keyword>
<evidence type="ECO:0000256" key="2">
    <source>
        <dbReference type="SAM" id="SignalP"/>
    </source>
</evidence>
<dbReference type="EMBL" id="JAESVG020000007">
    <property type="protein sequence ID" value="KAG8625784.1"/>
    <property type="molecule type" value="Genomic_DNA"/>
</dbReference>
<dbReference type="InterPro" id="IPR049818">
    <property type="entry name" value="Expansin_EXLX1-like"/>
</dbReference>
<dbReference type="PANTHER" id="PTHR31836:SF21">
    <property type="entry name" value="EXPANSIN-LIKE PROTEIN 7"/>
    <property type="match status" value="1"/>
</dbReference>
<organism evidence="3 4">
    <name type="scientific">Elsinoe batatas</name>
    <dbReference type="NCBI Taxonomy" id="2601811"/>
    <lineage>
        <taxon>Eukaryota</taxon>
        <taxon>Fungi</taxon>
        <taxon>Dikarya</taxon>
        <taxon>Ascomycota</taxon>
        <taxon>Pezizomycotina</taxon>
        <taxon>Dothideomycetes</taxon>
        <taxon>Dothideomycetidae</taxon>
        <taxon>Myriangiales</taxon>
        <taxon>Elsinoaceae</taxon>
        <taxon>Elsinoe</taxon>
    </lineage>
</organism>
<proteinExistence type="predicted"/>
<comment type="caution">
    <text evidence="3">The sequence shown here is derived from an EMBL/GenBank/DDBJ whole genome shotgun (WGS) entry which is preliminary data.</text>
</comment>
<dbReference type="NCBIfam" id="NF041144">
    <property type="entry name" value="expansin_EXLX1"/>
    <property type="match status" value="1"/>
</dbReference>
<dbReference type="PANTHER" id="PTHR31836">
    <property type="match status" value="1"/>
</dbReference>
<accession>A0A8K0PHN5</accession>
<dbReference type="Gene3D" id="2.60.40.760">
    <property type="entry name" value="Expansin, cellulose-binding-like domain"/>
    <property type="match status" value="1"/>
</dbReference>
<dbReference type="InterPro" id="IPR051477">
    <property type="entry name" value="Expansin_CellWall"/>
</dbReference>
<dbReference type="Proteomes" id="UP000809789">
    <property type="component" value="Unassembled WGS sequence"/>
</dbReference>
<dbReference type="CDD" id="cd22271">
    <property type="entry name" value="DPBB_EXP_N-like"/>
    <property type="match status" value="1"/>
</dbReference>
<dbReference type="AlphaFoldDB" id="A0A8K0PHN5"/>
<evidence type="ECO:0000256" key="1">
    <source>
        <dbReference type="ARBA" id="ARBA00022729"/>
    </source>
</evidence>